<dbReference type="InterPro" id="IPR021846">
    <property type="entry name" value="NFACT-C"/>
</dbReference>
<dbReference type="EMBL" id="JAZHXJ010001062">
    <property type="protein sequence ID" value="KAL1846016.1"/>
    <property type="molecule type" value="Genomic_DNA"/>
</dbReference>
<sequence length="161" mass="17048">MDEGQPVLDEGQPVLDEDEAAETMPLLDALVGTPLPGDEILEVIPMCAPWTALTRYKYKAKMQPGAQKKGKAIKEVLEKWRSDAGRKGVLDESARDTERMWPREVELIKGLKPEEAMNCVPVGKVRVMMSGGGGGGGGGGGKSSKSGGDRGGKGGRGGKKR</sequence>
<accession>A0ABR3VVI6</accession>
<protein>
    <recommendedName>
        <fullName evidence="2">NFACT protein C-terminal domain-containing protein</fullName>
    </recommendedName>
</protein>
<comment type="caution">
    <text evidence="3">The sequence shown here is derived from an EMBL/GenBank/DDBJ whole genome shotgun (WGS) entry which is preliminary data.</text>
</comment>
<evidence type="ECO:0000256" key="1">
    <source>
        <dbReference type="SAM" id="MobiDB-lite"/>
    </source>
</evidence>
<reference evidence="3 4" key="1">
    <citation type="journal article" date="2024" name="Commun. Biol.">
        <title>Comparative genomic analysis of thermophilic fungi reveals convergent evolutionary adaptations and gene losses.</title>
        <authorList>
            <person name="Steindorff A.S."/>
            <person name="Aguilar-Pontes M.V."/>
            <person name="Robinson A.J."/>
            <person name="Andreopoulos B."/>
            <person name="LaButti K."/>
            <person name="Kuo A."/>
            <person name="Mondo S."/>
            <person name="Riley R."/>
            <person name="Otillar R."/>
            <person name="Haridas S."/>
            <person name="Lipzen A."/>
            <person name="Grimwood J."/>
            <person name="Schmutz J."/>
            <person name="Clum A."/>
            <person name="Reid I.D."/>
            <person name="Moisan M.C."/>
            <person name="Butler G."/>
            <person name="Nguyen T.T.M."/>
            <person name="Dewar K."/>
            <person name="Conant G."/>
            <person name="Drula E."/>
            <person name="Henrissat B."/>
            <person name="Hansel C."/>
            <person name="Singer S."/>
            <person name="Hutchinson M.I."/>
            <person name="de Vries R.P."/>
            <person name="Natvig D.O."/>
            <person name="Powell A.J."/>
            <person name="Tsang A."/>
            <person name="Grigoriev I.V."/>
        </authorList>
    </citation>
    <scope>NUCLEOTIDE SEQUENCE [LARGE SCALE GENOMIC DNA]</scope>
    <source>
        <strain evidence="3 4">ATCC 24622</strain>
    </source>
</reference>
<keyword evidence="4" id="KW-1185">Reference proteome</keyword>
<dbReference type="PANTHER" id="PTHR15239:SF6">
    <property type="entry name" value="RIBOSOME QUALITY CONTROL COMPLEX SUBUNIT NEMF"/>
    <property type="match status" value="1"/>
</dbReference>
<dbReference type="Proteomes" id="UP001586593">
    <property type="component" value="Unassembled WGS sequence"/>
</dbReference>
<evidence type="ECO:0000313" key="4">
    <source>
        <dbReference type="Proteomes" id="UP001586593"/>
    </source>
</evidence>
<organism evidence="3 4">
    <name type="scientific">Phialemonium thermophilum</name>
    <dbReference type="NCBI Taxonomy" id="223376"/>
    <lineage>
        <taxon>Eukaryota</taxon>
        <taxon>Fungi</taxon>
        <taxon>Dikarya</taxon>
        <taxon>Ascomycota</taxon>
        <taxon>Pezizomycotina</taxon>
        <taxon>Sordariomycetes</taxon>
        <taxon>Sordariomycetidae</taxon>
        <taxon>Cephalothecales</taxon>
        <taxon>Cephalothecaceae</taxon>
        <taxon>Phialemonium</taxon>
    </lineage>
</organism>
<feature type="region of interest" description="Disordered" evidence="1">
    <location>
        <begin position="128"/>
        <end position="161"/>
    </location>
</feature>
<dbReference type="PANTHER" id="PTHR15239">
    <property type="entry name" value="NUCLEAR EXPORT MEDIATOR FACTOR NEMF"/>
    <property type="match status" value="1"/>
</dbReference>
<dbReference type="InterPro" id="IPR051608">
    <property type="entry name" value="RQC_Subunit_NEMF"/>
</dbReference>
<feature type="domain" description="NFACT protein C-terminal" evidence="2">
    <location>
        <begin position="22"/>
        <end position="128"/>
    </location>
</feature>
<dbReference type="Pfam" id="PF11923">
    <property type="entry name" value="NFACT-C"/>
    <property type="match status" value="1"/>
</dbReference>
<name>A0ABR3VVI6_9PEZI</name>
<evidence type="ECO:0000313" key="3">
    <source>
        <dbReference type="EMBL" id="KAL1846016.1"/>
    </source>
</evidence>
<feature type="compositionally biased region" description="Gly residues" evidence="1">
    <location>
        <begin position="130"/>
        <end position="142"/>
    </location>
</feature>
<gene>
    <name evidence="3" type="ORF">VTK73DRAFT_381</name>
</gene>
<evidence type="ECO:0000259" key="2">
    <source>
        <dbReference type="Pfam" id="PF11923"/>
    </source>
</evidence>
<proteinExistence type="predicted"/>